<dbReference type="EMBL" id="JXTB01000049">
    <property type="protein sequence ID" value="PON70657.1"/>
    <property type="molecule type" value="Genomic_DNA"/>
</dbReference>
<comment type="caution">
    <text evidence="2">The sequence shown here is derived from an EMBL/GenBank/DDBJ whole genome shotgun (WGS) entry which is preliminary data.</text>
</comment>
<dbReference type="PANTHER" id="PTHR42648">
    <property type="entry name" value="TRANSPOSASE, PUTATIVE-RELATED"/>
    <property type="match status" value="1"/>
</dbReference>
<dbReference type="AlphaFoldDB" id="A0A2P5DBK1"/>
<dbReference type="PANTHER" id="PTHR42648:SF28">
    <property type="entry name" value="TRANSPOSON-ENCODED PROTEIN WITH RIBONUCLEASE H-LIKE AND RETROVIRUS ZINC FINGER-LIKE DOMAINS"/>
    <property type="match status" value="1"/>
</dbReference>
<dbReference type="InterPro" id="IPR039537">
    <property type="entry name" value="Retrotran_Ty1/copia-like"/>
</dbReference>
<evidence type="ECO:0000259" key="1">
    <source>
        <dbReference type="Pfam" id="PF25597"/>
    </source>
</evidence>
<dbReference type="OrthoDB" id="1166717at2759"/>
<dbReference type="InterPro" id="IPR057670">
    <property type="entry name" value="SH3_retrovirus"/>
</dbReference>
<feature type="domain" description="Retroviral polymerase SH3-like" evidence="1">
    <location>
        <begin position="82"/>
        <end position="136"/>
    </location>
</feature>
<gene>
    <name evidence="2" type="ORF">PanWU01x14_080310</name>
</gene>
<evidence type="ECO:0000313" key="2">
    <source>
        <dbReference type="EMBL" id="PON70657.1"/>
    </source>
</evidence>
<dbReference type="Pfam" id="PF25597">
    <property type="entry name" value="SH3_retrovirus"/>
    <property type="match status" value="1"/>
</dbReference>
<dbReference type="InterPro" id="IPR036397">
    <property type="entry name" value="RNaseH_sf"/>
</dbReference>
<reference evidence="3" key="1">
    <citation type="submission" date="2016-06" db="EMBL/GenBank/DDBJ databases">
        <title>Parallel loss of symbiosis genes in relatives of nitrogen-fixing non-legume Parasponia.</title>
        <authorList>
            <person name="Van Velzen R."/>
            <person name="Holmer R."/>
            <person name="Bu F."/>
            <person name="Rutten L."/>
            <person name="Van Zeijl A."/>
            <person name="Liu W."/>
            <person name="Santuari L."/>
            <person name="Cao Q."/>
            <person name="Sharma T."/>
            <person name="Shen D."/>
            <person name="Roswanjaya Y."/>
            <person name="Wardhani T."/>
            <person name="Kalhor M.S."/>
            <person name="Jansen J."/>
            <person name="Van den Hoogen J."/>
            <person name="Gungor B."/>
            <person name="Hartog M."/>
            <person name="Hontelez J."/>
            <person name="Verver J."/>
            <person name="Yang W.-C."/>
            <person name="Schijlen E."/>
            <person name="Repin R."/>
            <person name="Schilthuizen M."/>
            <person name="Schranz E."/>
            <person name="Heidstra R."/>
            <person name="Miyata K."/>
            <person name="Fedorova E."/>
            <person name="Kohlen W."/>
            <person name="Bisseling T."/>
            <person name="Smit S."/>
            <person name="Geurts R."/>
        </authorList>
    </citation>
    <scope>NUCLEOTIDE SEQUENCE [LARGE SCALE GENOMIC DNA]</scope>
    <source>
        <strain evidence="3">cv. WU1-14</strain>
    </source>
</reference>
<proteinExistence type="predicted"/>
<dbReference type="InterPro" id="IPR012337">
    <property type="entry name" value="RNaseH-like_sf"/>
</dbReference>
<accession>A0A2P5DBK1</accession>
<dbReference type="Gene3D" id="3.30.420.10">
    <property type="entry name" value="Ribonuclease H-like superfamily/Ribonuclease H"/>
    <property type="match status" value="1"/>
</dbReference>
<dbReference type="Proteomes" id="UP000237105">
    <property type="component" value="Unassembled WGS sequence"/>
</dbReference>
<keyword evidence="3" id="KW-1185">Reference proteome</keyword>
<evidence type="ECO:0000313" key="3">
    <source>
        <dbReference type="Proteomes" id="UP000237105"/>
    </source>
</evidence>
<protein>
    <submittedName>
        <fullName evidence="2">Ribonuclease H-like domain containing protein</fullName>
    </submittedName>
</protein>
<name>A0A2P5DBK1_PARAD</name>
<dbReference type="GO" id="GO:0003676">
    <property type="term" value="F:nucleic acid binding"/>
    <property type="evidence" value="ECO:0007669"/>
    <property type="project" value="InterPro"/>
</dbReference>
<dbReference type="SUPFAM" id="SSF53098">
    <property type="entry name" value="Ribonuclease H-like"/>
    <property type="match status" value="1"/>
</dbReference>
<dbReference type="STRING" id="3476.A0A2P5DBK1"/>
<sequence>MSGKAEQNSIAEKRNRTLIDIVRNMRSYSSLPLLFWRYALKIAIYILNKVPSKAVPKTSFELWTGKRLSLSHLHVWSCPTEIRIYNPHEKKLDFRTSSEFFIDYPKKSKECKLYYPNHGPRIIETKNTKFIENGEVSRNGESRNKVIQEVRVQNPILLTFKNVVPTIVEQLDNIQEQQINVKTPYNETITNEPIVVESQGITLRKSQ</sequence>
<organism evidence="2 3">
    <name type="scientific">Parasponia andersonii</name>
    <name type="common">Sponia andersonii</name>
    <dbReference type="NCBI Taxonomy" id="3476"/>
    <lineage>
        <taxon>Eukaryota</taxon>
        <taxon>Viridiplantae</taxon>
        <taxon>Streptophyta</taxon>
        <taxon>Embryophyta</taxon>
        <taxon>Tracheophyta</taxon>
        <taxon>Spermatophyta</taxon>
        <taxon>Magnoliopsida</taxon>
        <taxon>eudicotyledons</taxon>
        <taxon>Gunneridae</taxon>
        <taxon>Pentapetalae</taxon>
        <taxon>rosids</taxon>
        <taxon>fabids</taxon>
        <taxon>Rosales</taxon>
        <taxon>Cannabaceae</taxon>
        <taxon>Parasponia</taxon>
    </lineage>
</organism>